<dbReference type="AlphaFoldDB" id="A0A544W4U4"/>
<dbReference type="InterPro" id="IPR036736">
    <property type="entry name" value="ACP-like_sf"/>
</dbReference>
<evidence type="ECO:0000313" key="8">
    <source>
        <dbReference type="Proteomes" id="UP000315759"/>
    </source>
</evidence>
<dbReference type="Gene3D" id="1.10.1200.10">
    <property type="entry name" value="ACP-like"/>
    <property type="match status" value="1"/>
</dbReference>
<evidence type="ECO:0000256" key="3">
    <source>
        <dbReference type="SAM" id="Phobius"/>
    </source>
</evidence>
<proteinExistence type="predicted"/>
<dbReference type="InterPro" id="IPR009081">
    <property type="entry name" value="PP-bd_ACP"/>
</dbReference>
<sequence length="875" mass="94681">MRAITVERCDVPPPGSPSRLSFVDGWNEHPDVSALITDRGTLTYGELGARVAATMETLGSRRRLVLIEMSNTVSAIVGYLAALRAGHVVLIASDGGARESLVRTYDPDVVAGPDAGGVWQVTKRRAGTRHDLHPELALLLSTSGSTGSPKLVRLSYENLDGNAQSIAEYLDIDHTDRAMTSLPLSYCYGLSVLHSHLTKGAAVIVTGLSVVDDGFWDLARTARATSFAGVPYTFELLDRVGFADIELPSLRYVTQAGGKLGADGVRRFAELGRRRGWDLVVMYGATEATARMAYLPVDRVLDAPESIGIPIPNGRFVIDDDGELIYHGPNVMLGYARTPGDFALGRTVDRLRTGDLARRGPDGLYEIVGRRSRFLKLFGLRVDLDQLEQGLRSDGIQALCTGDDTGLVIAVADGTPDPTAGVCAKVGLPAAAVHTLVLDELPRNANGKPDYAAVRRLADHPRDRVESDGVQAVYRDVFKTDQVGDADTFVSLGGDSLSFIETSQRLERQLGALPSDWHLLSVAELEAGTGGRLRGRLRWMETSVVLRAVAIVLVCADHVGLSQLEGAGHVLLASAGYSFARFQLNAVTSTGQVRPLIRSIARIAVPSVIVIAIAYLLTGQYDVWNVLLIETLVGPDDWDIGADRWDPRLNYWFIEVLVVCLVFCAALLSIPAVRKLQRAQPFWVAYAVLGVCLVLRFHVFTGYVPLEPYRPQTTAWLFAIGWAAACARQSGQRLLVTAAVVCGVMLPGFLDGEPSRKFVVAGGLLLLIWLTRLPVPVGLQRLTELLASASLWIYLTQPLTFYAIAWAQSLLSETAAAESLGASTGADDAGLLHEVRLGIATIVAVTGGVLAWQMYRRALRGLSLLSRRQLHTREN</sequence>
<dbReference type="PANTHER" id="PTHR43767:SF10">
    <property type="entry name" value="SURFACTIN SYNTHASE SUBUNIT 1"/>
    <property type="match status" value="1"/>
</dbReference>
<feature type="transmembrane region" description="Helical" evidence="3">
    <location>
        <begin position="651"/>
        <end position="670"/>
    </location>
</feature>
<dbReference type="Pfam" id="PF01757">
    <property type="entry name" value="Acyl_transf_3"/>
    <property type="match status" value="1"/>
</dbReference>
<accession>A0A544W4U4</accession>
<evidence type="ECO:0000313" key="7">
    <source>
        <dbReference type="EMBL" id="TQR87254.1"/>
    </source>
</evidence>
<dbReference type="PANTHER" id="PTHR43767">
    <property type="entry name" value="LONG-CHAIN-FATTY-ACID--COA LIGASE"/>
    <property type="match status" value="1"/>
</dbReference>
<dbReference type="InterPro" id="IPR002656">
    <property type="entry name" value="Acyl_transf_3_dom"/>
</dbReference>
<dbReference type="PROSITE" id="PS00012">
    <property type="entry name" value="PHOSPHOPANTETHEINE"/>
    <property type="match status" value="1"/>
</dbReference>
<feature type="transmembrane region" description="Helical" evidence="3">
    <location>
        <begin position="758"/>
        <end position="779"/>
    </location>
</feature>
<dbReference type="Proteomes" id="UP000315759">
    <property type="component" value="Unassembled WGS sequence"/>
</dbReference>
<keyword evidence="3" id="KW-0812">Transmembrane</keyword>
<dbReference type="Pfam" id="PF00550">
    <property type="entry name" value="PP-binding"/>
    <property type="match status" value="1"/>
</dbReference>
<evidence type="ECO:0000256" key="1">
    <source>
        <dbReference type="ARBA" id="ARBA00022450"/>
    </source>
</evidence>
<name>A0A544W4U4_9MYCO</name>
<keyword evidence="2" id="KW-0597">Phosphoprotein</keyword>
<evidence type="ECO:0000259" key="5">
    <source>
        <dbReference type="Pfam" id="PF00550"/>
    </source>
</evidence>
<dbReference type="EMBL" id="VIFX01000007">
    <property type="protein sequence ID" value="TQR87254.1"/>
    <property type="molecule type" value="Genomic_DNA"/>
</dbReference>
<dbReference type="SUPFAM" id="SSF47336">
    <property type="entry name" value="ACP-like"/>
    <property type="match status" value="1"/>
</dbReference>
<dbReference type="GO" id="GO:0016747">
    <property type="term" value="F:acyltransferase activity, transferring groups other than amino-acyl groups"/>
    <property type="evidence" value="ECO:0007669"/>
    <property type="project" value="InterPro"/>
</dbReference>
<keyword evidence="3" id="KW-0472">Membrane</keyword>
<feature type="domain" description="AMP-dependent synthetase/ligase" evidence="4">
    <location>
        <begin position="133"/>
        <end position="335"/>
    </location>
</feature>
<dbReference type="InterPro" id="IPR042099">
    <property type="entry name" value="ANL_N_sf"/>
</dbReference>
<feature type="transmembrane region" description="Helical" evidence="3">
    <location>
        <begin position="682"/>
        <end position="703"/>
    </location>
</feature>
<reference evidence="7 8" key="1">
    <citation type="submission" date="2018-10" db="EMBL/GenBank/DDBJ databases">
        <title>Draft genome of Mycobacterium hodleri strain B.</title>
        <authorList>
            <person name="Amande T.J."/>
            <person name="Mcgenity T.J."/>
        </authorList>
    </citation>
    <scope>NUCLEOTIDE SEQUENCE [LARGE SCALE GENOMIC DNA]</scope>
    <source>
        <strain evidence="7 8">B</strain>
    </source>
</reference>
<organism evidence="7 8">
    <name type="scientific">Mycolicibacterium hodleri</name>
    <dbReference type="NCBI Taxonomy" id="49897"/>
    <lineage>
        <taxon>Bacteria</taxon>
        <taxon>Bacillati</taxon>
        <taxon>Actinomycetota</taxon>
        <taxon>Actinomycetes</taxon>
        <taxon>Mycobacteriales</taxon>
        <taxon>Mycobacteriaceae</taxon>
        <taxon>Mycolicibacterium</taxon>
    </lineage>
</organism>
<comment type="caution">
    <text evidence="7">The sequence shown here is derived from an EMBL/GenBank/DDBJ whole genome shotgun (WGS) entry which is preliminary data.</text>
</comment>
<evidence type="ECO:0000259" key="4">
    <source>
        <dbReference type="Pfam" id="PF00501"/>
    </source>
</evidence>
<dbReference type="Pfam" id="PF00501">
    <property type="entry name" value="AMP-binding"/>
    <property type="match status" value="1"/>
</dbReference>
<protein>
    <submittedName>
        <fullName evidence="7">AMP-binding protein</fullName>
    </submittedName>
</protein>
<feature type="domain" description="Acyltransferase 3" evidence="6">
    <location>
        <begin position="595"/>
        <end position="804"/>
    </location>
</feature>
<feature type="transmembrane region" description="Helical" evidence="3">
    <location>
        <begin position="791"/>
        <end position="811"/>
    </location>
</feature>
<dbReference type="InterPro" id="IPR006162">
    <property type="entry name" value="Ppantetheine_attach_site"/>
</dbReference>
<feature type="domain" description="Carrier" evidence="5">
    <location>
        <begin position="470"/>
        <end position="512"/>
    </location>
</feature>
<evidence type="ECO:0000256" key="2">
    <source>
        <dbReference type="ARBA" id="ARBA00022553"/>
    </source>
</evidence>
<dbReference type="Gene3D" id="3.40.50.12780">
    <property type="entry name" value="N-terminal domain of ligase-like"/>
    <property type="match status" value="1"/>
</dbReference>
<keyword evidence="3" id="KW-1133">Transmembrane helix</keyword>
<evidence type="ECO:0000259" key="6">
    <source>
        <dbReference type="Pfam" id="PF01757"/>
    </source>
</evidence>
<dbReference type="SUPFAM" id="SSF56801">
    <property type="entry name" value="Acetyl-CoA synthetase-like"/>
    <property type="match status" value="1"/>
</dbReference>
<gene>
    <name evidence="7" type="ORF">D8S82_07675</name>
</gene>
<dbReference type="InterPro" id="IPR050237">
    <property type="entry name" value="ATP-dep_AMP-bd_enzyme"/>
</dbReference>
<keyword evidence="1" id="KW-0596">Phosphopantetheine</keyword>
<dbReference type="InterPro" id="IPR000873">
    <property type="entry name" value="AMP-dep_synth/lig_dom"/>
</dbReference>
<feature type="transmembrane region" description="Helical" evidence="3">
    <location>
        <begin position="831"/>
        <end position="852"/>
    </location>
</feature>
<keyword evidence="8" id="KW-1185">Reference proteome</keyword>